<dbReference type="Proteomes" id="UP001140949">
    <property type="component" value="Unassembled WGS sequence"/>
</dbReference>
<gene>
    <name evidence="1" type="ORF">M6B38_417500</name>
</gene>
<accession>A0AAX6FIF6</accession>
<sequence length="92" mass="10710">MMGGRLKLFIQLRSDDEWNLISFYYFPLLFKCIGDPSILELNNYDSSNLEDPIGSDSSESSRGLLTLRKSSFDFPNPICCSRLNMRRRRMGY</sequence>
<proteinExistence type="predicted"/>
<evidence type="ECO:0000313" key="2">
    <source>
        <dbReference type="Proteomes" id="UP001140949"/>
    </source>
</evidence>
<keyword evidence="2" id="KW-1185">Reference proteome</keyword>
<organism evidence="1 2">
    <name type="scientific">Iris pallida</name>
    <name type="common">Sweet iris</name>
    <dbReference type="NCBI Taxonomy" id="29817"/>
    <lineage>
        <taxon>Eukaryota</taxon>
        <taxon>Viridiplantae</taxon>
        <taxon>Streptophyta</taxon>
        <taxon>Embryophyta</taxon>
        <taxon>Tracheophyta</taxon>
        <taxon>Spermatophyta</taxon>
        <taxon>Magnoliopsida</taxon>
        <taxon>Liliopsida</taxon>
        <taxon>Asparagales</taxon>
        <taxon>Iridaceae</taxon>
        <taxon>Iridoideae</taxon>
        <taxon>Irideae</taxon>
        <taxon>Iris</taxon>
    </lineage>
</organism>
<dbReference type="AlphaFoldDB" id="A0AAX6FIF6"/>
<evidence type="ECO:0000313" key="1">
    <source>
        <dbReference type="EMBL" id="KAJ6816170.1"/>
    </source>
</evidence>
<comment type="caution">
    <text evidence="1">The sequence shown here is derived from an EMBL/GenBank/DDBJ whole genome shotgun (WGS) entry which is preliminary data.</text>
</comment>
<protein>
    <submittedName>
        <fullName evidence="1">Uncharacterized protein</fullName>
    </submittedName>
</protein>
<reference evidence="1" key="2">
    <citation type="submission" date="2023-04" db="EMBL/GenBank/DDBJ databases">
        <authorList>
            <person name="Bruccoleri R.E."/>
            <person name="Oakeley E.J."/>
            <person name="Faust A.-M."/>
            <person name="Dessus-Babus S."/>
            <person name="Altorfer M."/>
            <person name="Burckhardt D."/>
            <person name="Oertli M."/>
            <person name="Naumann U."/>
            <person name="Petersen F."/>
            <person name="Wong J."/>
        </authorList>
    </citation>
    <scope>NUCLEOTIDE SEQUENCE</scope>
    <source>
        <strain evidence="1">GSM-AAB239-AS_SAM_17_03QT</strain>
        <tissue evidence="1">Leaf</tissue>
    </source>
</reference>
<name>A0AAX6FIF6_IRIPA</name>
<reference evidence="1" key="1">
    <citation type="journal article" date="2023" name="GigaByte">
        <title>Genome assembly of the bearded iris, Iris pallida Lam.</title>
        <authorList>
            <person name="Bruccoleri R.E."/>
            <person name="Oakeley E.J."/>
            <person name="Faust A.M.E."/>
            <person name="Altorfer M."/>
            <person name="Dessus-Babus S."/>
            <person name="Burckhardt D."/>
            <person name="Oertli M."/>
            <person name="Naumann U."/>
            <person name="Petersen F."/>
            <person name="Wong J."/>
        </authorList>
    </citation>
    <scope>NUCLEOTIDE SEQUENCE</scope>
    <source>
        <strain evidence="1">GSM-AAB239-AS_SAM_17_03QT</strain>
    </source>
</reference>
<dbReference type="EMBL" id="JANAVB010028397">
    <property type="protein sequence ID" value="KAJ6816170.1"/>
    <property type="molecule type" value="Genomic_DNA"/>
</dbReference>